<dbReference type="AlphaFoldDB" id="A0A1L3STX6"/>
<dbReference type="GO" id="GO:0032784">
    <property type="term" value="P:regulation of DNA-templated transcription elongation"/>
    <property type="evidence" value="ECO:0007669"/>
    <property type="project" value="InterPro"/>
</dbReference>
<dbReference type="KEGG" id="meso:BSQ44_17000"/>
<dbReference type="Gene3D" id="1.10.286.20">
    <property type="match status" value="1"/>
</dbReference>
<dbReference type="Pfam" id="PF01272">
    <property type="entry name" value="GreA_GreB"/>
    <property type="match status" value="1"/>
</dbReference>
<dbReference type="Gene3D" id="3.10.50.30">
    <property type="entry name" value="Transcription elongation factor, GreA/GreB, C-terminal domain"/>
    <property type="match status" value="1"/>
</dbReference>
<dbReference type="GO" id="GO:0006354">
    <property type="term" value="P:DNA-templated transcription elongation"/>
    <property type="evidence" value="ECO:0007669"/>
    <property type="project" value="TreeGrafter"/>
</dbReference>
<dbReference type="NCBIfam" id="NF004396">
    <property type="entry name" value="PRK05753.1"/>
    <property type="match status" value="1"/>
</dbReference>
<keyword evidence="3" id="KW-0808">Transferase</keyword>
<dbReference type="Proteomes" id="UP000182840">
    <property type="component" value="Chromosome"/>
</dbReference>
<dbReference type="GO" id="GO:0016301">
    <property type="term" value="F:kinase activity"/>
    <property type="evidence" value="ECO:0007669"/>
    <property type="project" value="UniProtKB-KW"/>
</dbReference>
<keyword evidence="3" id="KW-0418">Kinase</keyword>
<keyword evidence="4" id="KW-1185">Reference proteome</keyword>
<reference evidence="4" key="1">
    <citation type="submission" date="2016-11" db="EMBL/GenBank/DDBJ databases">
        <title>Mesorhizobium oceanicum sp. nov., isolated from deep seawater in South China Sea.</title>
        <authorList>
            <person name="Fu G.-Y."/>
        </authorList>
    </citation>
    <scope>NUCLEOTIDE SEQUENCE [LARGE SCALE GENOMIC DNA]</scope>
    <source>
        <strain evidence="4">B7</strain>
    </source>
</reference>
<name>A0A1L3STX6_9HYPH</name>
<dbReference type="InterPro" id="IPR036953">
    <property type="entry name" value="GreA/GreB_C_sf"/>
</dbReference>
<dbReference type="RefSeq" id="WP_072606306.1">
    <property type="nucleotide sequence ID" value="NZ_CP018171.1"/>
</dbReference>
<organism evidence="3 4">
    <name type="scientific">Aquibium oceanicum</name>
    <dbReference type="NCBI Taxonomy" id="1670800"/>
    <lineage>
        <taxon>Bacteria</taxon>
        <taxon>Pseudomonadati</taxon>
        <taxon>Pseudomonadota</taxon>
        <taxon>Alphaproteobacteria</taxon>
        <taxon>Hyphomicrobiales</taxon>
        <taxon>Phyllobacteriaceae</taxon>
        <taxon>Aquibium</taxon>
    </lineage>
</organism>
<evidence type="ECO:0000313" key="3">
    <source>
        <dbReference type="EMBL" id="APH72877.1"/>
    </source>
</evidence>
<proteinExistence type="predicted"/>
<accession>A0A1L3STX6</accession>
<dbReference type="GO" id="GO:0003677">
    <property type="term" value="F:DNA binding"/>
    <property type="evidence" value="ECO:0007669"/>
    <property type="project" value="InterPro"/>
</dbReference>
<dbReference type="InterPro" id="IPR001437">
    <property type="entry name" value="Tscrpt_elong_fac_GreA/B_C"/>
</dbReference>
<dbReference type="GO" id="GO:0070063">
    <property type="term" value="F:RNA polymerase binding"/>
    <property type="evidence" value="ECO:0007669"/>
    <property type="project" value="InterPro"/>
</dbReference>
<gene>
    <name evidence="3" type="ORF">BSQ44_17000</name>
</gene>
<feature type="domain" description="Regulator of nucleoside diphosphate kinase N-terminal" evidence="2">
    <location>
        <begin position="11"/>
        <end position="51"/>
    </location>
</feature>
<sequence>MAQPTKKNRKPAIAVTRTDSERLWRLAESLAHRNRAVAEELLAELDRAKVVEDGRLAPDVVRMGSSLRFTSDLGEDRNVTLVFPGEADIAEGKVSVLTPIGVALIGLSAGQSIDWTARDGRVHRLTVESVRPPMPSVLPAEASQELRTAS</sequence>
<evidence type="ECO:0000259" key="1">
    <source>
        <dbReference type="Pfam" id="PF01272"/>
    </source>
</evidence>
<dbReference type="OrthoDB" id="192847at2"/>
<dbReference type="InterPro" id="IPR023459">
    <property type="entry name" value="Tscrpt_elong_fac_GreA/B_fam"/>
</dbReference>
<evidence type="ECO:0000313" key="4">
    <source>
        <dbReference type="Proteomes" id="UP000182840"/>
    </source>
</evidence>
<dbReference type="EMBL" id="CP018171">
    <property type="protein sequence ID" value="APH72877.1"/>
    <property type="molecule type" value="Genomic_DNA"/>
</dbReference>
<dbReference type="Pfam" id="PF14760">
    <property type="entry name" value="Rnk_N"/>
    <property type="match status" value="1"/>
</dbReference>
<dbReference type="SUPFAM" id="SSF54534">
    <property type="entry name" value="FKBP-like"/>
    <property type="match status" value="1"/>
</dbReference>
<dbReference type="InterPro" id="IPR029462">
    <property type="entry name" value="Rnk_N"/>
</dbReference>
<feature type="domain" description="Transcription elongation factor GreA/GreB C-terminal" evidence="1">
    <location>
        <begin position="58"/>
        <end position="131"/>
    </location>
</feature>
<protein>
    <submittedName>
        <fullName evidence="3">Nucleoside diphosphate kinase regulator</fullName>
    </submittedName>
</protein>
<dbReference type="PANTHER" id="PTHR30437:SF5">
    <property type="entry name" value="REGULATOR OF NUCLEOSIDE DIPHOSPHATE KINASE"/>
    <property type="match status" value="1"/>
</dbReference>
<dbReference type="PANTHER" id="PTHR30437">
    <property type="entry name" value="TRANSCRIPTION ELONGATION FACTOR GREA"/>
    <property type="match status" value="1"/>
</dbReference>
<evidence type="ECO:0000259" key="2">
    <source>
        <dbReference type="Pfam" id="PF14760"/>
    </source>
</evidence>
<dbReference type="STRING" id="1670800.BSQ44_17000"/>